<dbReference type="RefSeq" id="WP_111397686.1">
    <property type="nucleotide sequence ID" value="NZ_QKYU01000007.1"/>
</dbReference>
<comment type="caution">
    <text evidence="1">The sequence shown here is derived from an EMBL/GenBank/DDBJ whole genome shotgun (WGS) entry which is preliminary data.</text>
</comment>
<keyword evidence="2" id="KW-1185">Reference proteome</keyword>
<name>A0A2W7IP00_9PROT</name>
<protein>
    <submittedName>
        <fullName evidence="1">Uncharacterized protein GlcG (DUF336 family)</fullName>
    </submittedName>
</protein>
<dbReference type="Proteomes" id="UP000249688">
    <property type="component" value="Unassembled WGS sequence"/>
</dbReference>
<reference evidence="1 2" key="1">
    <citation type="submission" date="2018-06" db="EMBL/GenBank/DDBJ databases">
        <title>Genomic Encyclopedia of Archaeal and Bacterial Type Strains, Phase II (KMG-II): from individual species to whole genera.</title>
        <authorList>
            <person name="Goeker M."/>
        </authorList>
    </citation>
    <scope>NUCLEOTIDE SEQUENCE [LARGE SCALE GENOMIC DNA]</scope>
    <source>
        <strain evidence="1 2">DSM 24525</strain>
    </source>
</reference>
<dbReference type="Pfam" id="PF03928">
    <property type="entry name" value="HbpS-like"/>
    <property type="match status" value="1"/>
</dbReference>
<dbReference type="EMBL" id="QKYU01000007">
    <property type="protein sequence ID" value="PZW47098.1"/>
    <property type="molecule type" value="Genomic_DNA"/>
</dbReference>
<dbReference type="AlphaFoldDB" id="A0A2W7IP00"/>
<dbReference type="InterPro" id="IPR052517">
    <property type="entry name" value="GlcG_carb_metab_protein"/>
</dbReference>
<dbReference type="PANTHER" id="PTHR34309">
    <property type="entry name" value="SLR1406 PROTEIN"/>
    <property type="match status" value="1"/>
</dbReference>
<sequence length="155" mass="15326">MPQPAHPAAINGLTLAQSDIIARAALAKGRELGLLPLSVIVLDAGGHLKVAMREDGASLMRPGIAEGKAFGALAMGFGGRELARRAAAAPGFTTALSDLCGGRAVPVPGGVLVRDAEHRLLGAVGVSGDVSLQDEACCVAGIEAAGLAADTGDPA</sequence>
<evidence type="ECO:0000313" key="1">
    <source>
        <dbReference type="EMBL" id="PZW47098.1"/>
    </source>
</evidence>
<dbReference type="InterPro" id="IPR038084">
    <property type="entry name" value="PduO/GlcC-like_sf"/>
</dbReference>
<evidence type="ECO:0000313" key="2">
    <source>
        <dbReference type="Proteomes" id="UP000249688"/>
    </source>
</evidence>
<dbReference type="OrthoDB" id="9815788at2"/>
<dbReference type="SUPFAM" id="SSF143744">
    <property type="entry name" value="GlcG-like"/>
    <property type="match status" value="1"/>
</dbReference>
<dbReference type="InterPro" id="IPR005624">
    <property type="entry name" value="PduO/GlcC-like"/>
</dbReference>
<organism evidence="1 2">
    <name type="scientific">Humitalea rosea</name>
    <dbReference type="NCBI Taxonomy" id="990373"/>
    <lineage>
        <taxon>Bacteria</taxon>
        <taxon>Pseudomonadati</taxon>
        <taxon>Pseudomonadota</taxon>
        <taxon>Alphaproteobacteria</taxon>
        <taxon>Acetobacterales</taxon>
        <taxon>Roseomonadaceae</taxon>
        <taxon>Humitalea</taxon>
    </lineage>
</organism>
<dbReference type="Gene3D" id="3.30.450.150">
    <property type="entry name" value="Haem-degrading domain"/>
    <property type="match status" value="1"/>
</dbReference>
<dbReference type="PANTHER" id="PTHR34309:SF10">
    <property type="entry name" value="SLR1406 PROTEIN"/>
    <property type="match status" value="1"/>
</dbReference>
<accession>A0A2W7IP00</accession>
<proteinExistence type="predicted"/>
<gene>
    <name evidence="1" type="ORF">C8P66_107136</name>
</gene>